<dbReference type="PANTHER" id="PTHR35850">
    <property type="entry name" value="CYTOPLASMIC PROTEIN-RELATED"/>
    <property type="match status" value="1"/>
</dbReference>
<dbReference type="eggNOG" id="COG3516">
    <property type="taxonomic scope" value="Bacteria"/>
</dbReference>
<name>V2QBA0_9BACT</name>
<accession>V2QBA0</accession>
<dbReference type="Pfam" id="PF05591">
    <property type="entry name" value="T6SS_VipA"/>
    <property type="match status" value="1"/>
</dbReference>
<dbReference type="AlphaFoldDB" id="V2QBA0"/>
<proteinExistence type="predicted"/>
<reference evidence="1" key="3">
    <citation type="submission" date="2022-06" db="EMBL/GenBank/DDBJ databases">
        <title>Resources to Facilitate Use of the Altered Schaedler Flora (ASF) Mouse Model to Study Microbiome Function.</title>
        <authorList>
            <person name="Proctor A."/>
            <person name="Parvinroo S."/>
            <person name="Richie T."/>
            <person name="Jia X."/>
            <person name="Lee S.T.M."/>
            <person name="Karp P.D."/>
            <person name="Paley S."/>
            <person name="Kostic A.D."/>
            <person name="Pierre J.F."/>
            <person name="Wannemuehler M.J."/>
            <person name="Phillips G.J."/>
        </authorList>
    </citation>
    <scope>NUCLEOTIDE SEQUENCE</scope>
    <source>
        <strain evidence="1">ASF457</strain>
    </source>
</reference>
<reference evidence="1" key="2">
    <citation type="submission" date="2022-05" db="EMBL/GenBank/DDBJ databases">
        <authorList>
            <person name="Proctor A.L."/>
            <person name="Phillips G.J."/>
            <person name="Wannemuehler M.J."/>
        </authorList>
    </citation>
    <scope>NUCLEOTIDE SEQUENCE</scope>
    <source>
        <strain evidence="1">ASF457</strain>
    </source>
</reference>
<reference evidence="1" key="1">
    <citation type="journal article" date="2014" name="Genome Announc.">
        <title>Draft genome sequences of the altered schaedler flora, a defined bacterial community from gnotobiotic mice.</title>
        <authorList>
            <person name="Wannemuehler M.J."/>
            <person name="Overstreet A.M."/>
            <person name="Ward D.V."/>
            <person name="Phillips G.J."/>
        </authorList>
    </citation>
    <scope>NUCLEOTIDE SEQUENCE</scope>
    <source>
        <strain evidence="1">ASF457</strain>
    </source>
</reference>
<dbReference type="Proteomes" id="UP000017429">
    <property type="component" value="Chromosome"/>
</dbReference>
<dbReference type="NCBIfam" id="TIGR03358">
    <property type="entry name" value="VI_chp_5"/>
    <property type="match status" value="1"/>
</dbReference>
<dbReference type="PIRSF" id="PIRSF028301">
    <property type="entry name" value="UCP028301"/>
    <property type="match status" value="1"/>
</dbReference>
<keyword evidence="2" id="KW-1185">Reference proteome</keyword>
<dbReference type="KEGG" id="msch:N508_000513"/>
<gene>
    <name evidence="1" type="ORF">N508_000513</name>
</gene>
<dbReference type="EMBL" id="CP097562">
    <property type="protein sequence ID" value="USF23452.1"/>
    <property type="molecule type" value="Genomic_DNA"/>
</dbReference>
<sequence length="164" mass="18270">MSDGSNAPKERINISYKAKTNGAAADVELPLKLMVMSNFTSDTNNIPLEEREPVSINKVNFNKVMEQMGITTNFNVKNTISPDADEMSINLNIKSMTDFSPDNIVKQVPELQKLMALREALTALKGPMGNVPEFRKKLLAILSDAEKKEQLMLEIAKSKKNNNE</sequence>
<evidence type="ECO:0000313" key="1">
    <source>
        <dbReference type="EMBL" id="USF23452.1"/>
    </source>
</evidence>
<dbReference type="RefSeq" id="WP_023276515.1">
    <property type="nucleotide sequence ID" value="NZ_CP097562.1"/>
</dbReference>
<organism evidence="1 2">
    <name type="scientific">Mucispirillum schaedleri ASF457</name>
    <dbReference type="NCBI Taxonomy" id="1379858"/>
    <lineage>
        <taxon>Bacteria</taxon>
        <taxon>Pseudomonadati</taxon>
        <taxon>Deferribacterota</taxon>
        <taxon>Deferribacteres</taxon>
        <taxon>Deferribacterales</taxon>
        <taxon>Mucispirillaceae</taxon>
        <taxon>Mucispirillum</taxon>
    </lineage>
</organism>
<dbReference type="InterPro" id="IPR008312">
    <property type="entry name" value="T6SS_TssB1"/>
</dbReference>
<dbReference type="OrthoDB" id="9789942at2"/>
<dbReference type="PANTHER" id="PTHR35850:SF2">
    <property type="entry name" value="TYPE VI SECRETION SYSTEM CONTRACTILE SHEATH SMALL SUBUNIT"/>
    <property type="match status" value="1"/>
</dbReference>
<evidence type="ECO:0000313" key="2">
    <source>
        <dbReference type="Proteomes" id="UP000017429"/>
    </source>
</evidence>
<protein>
    <submittedName>
        <fullName evidence="1">Uncharacterized protein</fullName>
    </submittedName>
</protein>